<dbReference type="InterPro" id="IPR036034">
    <property type="entry name" value="PDZ_sf"/>
</dbReference>
<dbReference type="InterPro" id="IPR001478">
    <property type="entry name" value="PDZ"/>
</dbReference>
<keyword evidence="4" id="KW-1185">Reference proteome</keyword>
<dbReference type="RefSeq" id="WP_272459547.1">
    <property type="nucleotide sequence ID" value="NZ_JAGTJJ010000048.1"/>
</dbReference>
<dbReference type="EMBL" id="JAGTJJ010000048">
    <property type="protein sequence ID" value="MDC3987104.1"/>
    <property type="molecule type" value="Genomic_DNA"/>
</dbReference>
<dbReference type="PROSITE" id="PS50106">
    <property type="entry name" value="PDZ"/>
    <property type="match status" value="1"/>
</dbReference>
<evidence type="ECO:0000313" key="4">
    <source>
        <dbReference type="Proteomes" id="UP001151081"/>
    </source>
</evidence>
<name>A0A9X3XB57_9BACT</name>
<feature type="domain" description="PDZ" evidence="2">
    <location>
        <begin position="509"/>
        <end position="594"/>
    </location>
</feature>
<dbReference type="Gene3D" id="2.60.40.3650">
    <property type="match status" value="1"/>
</dbReference>
<dbReference type="InterPro" id="IPR040756">
    <property type="entry name" value="Peptidase_M61_N"/>
</dbReference>
<gene>
    <name evidence="3" type="ORF">KEG57_41940</name>
</gene>
<dbReference type="SMART" id="SM00228">
    <property type="entry name" value="PDZ"/>
    <property type="match status" value="1"/>
</dbReference>
<dbReference type="Proteomes" id="UP001151081">
    <property type="component" value="Unassembled WGS sequence"/>
</dbReference>
<sequence length="640" mass="70862">MRNISMMRSWLSWVAVALISIGAGSAEAQTIRLSVDLSQAPRRLFHAKLIIPVTPGPLTLLYPKWIPGHHSPQGPIVNLTGLKFTAAGQTLAWRRDDVDMYAFHLEAPAGADAIEVELDYISPTQAAEGSSASAQLAVLSWNQVLLSPQGRTPGELTYAATLRLPAGWKFGTALPVAKQSGETIEFDPVSLTTLVDSPVLTGAHFQTIPLSVSGLPPHQIDMAGDSESALEMPAQMAENYQRLVAEAHALFGAHHYRSYRFLISLSDHVGGYLGLEHHESSDNRLPERSLSTDGLRQLAGSLLSHEFVHSWVGKYRRPAGLATPDFQQPMKGEMLWVYEGLTEYLGNVLAARSGLFTPEEYREDLASTAAYLDRARPGRTWRPLVDTAISSQILGSAPREWRAWRRGTDYYGEGVLIWLEADGIIRQETQGRRSLDDFIRLFYGGSSGAPEMKPYTFDDLVAALNDVAPYDWKGFFDARLNSTEPHAPLGGIESSGWKLTYTDKPNELTESLYREYRRLADFSYSIGLMVRTRSEDGRIVDAINGMPAERAGLAPGMKLIAVNGRQWSAEELRNALRTAKRTRQPIELLVENAGFYRTYFVNYTEGEKHPHLERDSSRPDLLGEVIKSRAPRGPASSGKN</sequence>
<dbReference type="PIRSF" id="PIRSF016493">
    <property type="entry name" value="Glycyl_aminpptds"/>
    <property type="match status" value="1"/>
</dbReference>
<dbReference type="SUPFAM" id="SSF50156">
    <property type="entry name" value="PDZ domain-like"/>
    <property type="match status" value="1"/>
</dbReference>
<dbReference type="InterPro" id="IPR024191">
    <property type="entry name" value="Peptidase_M61"/>
</dbReference>
<dbReference type="Pfam" id="PF05299">
    <property type="entry name" value="Peptidase_M61"/>
    <property type="match status" value="1"/>
</dbReference>
<feature type="compositionally biased region" description="Basic and acidic residues" evidence="1">
    <location>
        <begin position="608"/>
        <end position="618"/>
    </location>
</feature>
<dbReference type="InterPro" id="IPR007963">
    <property type="entry name" value="Peptidase_M61_catalytic"/>
</dbReference>
<evidence type="ECO:0000256" key="1">
    <source>
        <dbReference type="SAM" id="MobiDB-lite"/>
    </source>
</evidence>
<protein>
    <submittedName>
        <fullName evidence="3">M61 family metallopeptidase</fullName>
    </submittedName>
</protein>
<evidence type="ECO:0000259" key="2">
    <source>
        <dbReference type="PROSITE" id="PS50106"/>
    </source>
</evidence>
<proteinExistence type="predicted"/>
<comment type="caution">
    <text evidence="3">The sequence shown here is derived from an EMBL/GenBank/DDBJ whole genome shotgun (WGS) entry which is preliminary data.</text>
</comment>
<evidence type="ECO:0000313" key="3">
    <source>
        <dbReference type="EMBL" id="MDC3987104.1"/>
    </source>
</evidence>
<accession>A0A9X3XB57</accession>
<dbReference type="Gene3D" id="2.30.42.10">
    <property type="match status" value="1"/>
</dbReference>
<dbReference type="Pfam" id="PF17899">
    <property type="entry name" value="Peptidase_M61_N"/>
    <property type="match status" value="1"/>
</dbReference>
<dbReference type="AlphaFoldDB" id="A0A9X3XB57"/>
<feature type="region of interest" description="Disordered" evidence="1">
    <location>
        <begin position="608"/>
        <end position="640"/>
    </location>
</feature>
<dbReference type="SUPFAM" id="SSF55486">
    <property type="entry name" value="Metalloproteases ('zincins'), catalytic domain"/>
    <property type="match status" value="1"/>
</dbReference>
<reference evidence="3 4" key="1">
    <citation type="submission" date="2021-04" db="EMBL/GenBank/DDBJ databases">
        <title>Genome analysis of Polyangium sp.</title>
        <authorList>
            <person name="Li Y."/>
            <person name="Wang J."/>
        </authorList>
    </citation>
    <scope>NUCLEOTIDE SEQUENCE [LARGE SCALE GENOMIC DNA]</scope>
    <source>
        <strain evidence="3 4">SDU14</strain>
    </source>
</reference>
<organism evidence="3 4">
    <name type="scientific">Polyangium jinanense</name>
    <dbReference type="NCBI Taxonomy" id="2829994"/>
    <lineage>
        <taxon>Bacteria</taxon>
        <taxon>Pseudomonadati</taxon>
        <taxon>Myxococcota</taxon>
        <taxon>Polyangia</taxon>
        <taxon>Polyangiales</taxon>
        <taxon>Polyangiaceae</taxon>
        <taxon>Polyangium</taxon>
    </lineage>
</organism>
<dbReference type="Gene3D" id="1.10.390.10">
    <property type="entry name" value="Neutral Protease Domain 2"/>
    <property type="match status" value="1"/>
</dbReference>
<dbReference type="InterPro" id="IPR027268">
    <property type="entry name" value="Peptidase_M4/M1_CTD_sf"/>
</dbReference>